<name>A0AAV1GZP3_XYRNO</name>
<reference evidence="1" key="1">
    <citation type="submission" date="2023-08" db="EMBL/GenBank/DDBJ databases">
        <authorList>
            <person name="Alioto T."/>
            <person name="Alioto T."/>
            <person name="Gomez Garrido J."/>
        </authorList>
    </citation>
    <scope>NUCLEOTIDE SEQUENCE</scope>
</reference>
<dbReference type="Proteomes" id="UP001178508">
    <property type="component" value="Chromosome 18"/>
</dbReference>
<evidence type="ECO:0000313" key="1">
    <source>
        <dbReference type="EMBL" id="CAJ1079237.1"/>
    </source>
</evidence>
<evidence type="ECO:0000313" key="2">
    <source>
        <dbReference type="Proteomes" id="UP001178508"/>
    </source>
</evidence>
<organism evidence="1 2">
    <name type="scientific">Xyrichtys novacula</name>
    <name type="common">Pearly razorfish</name>
    <name type="synonym">Hemipteronotus novacula</name>
    <dbReference type="NCBI Taxonomy" id="13765"/>
    <lineage>
        <taxon>Eukaryota</taxon>
        <taxon>Metazoa</taxon>
        <taxon>Chordata</taxon>
        <taxon>Craniata</taxon>
        <taxon>Vertebrata</taxon>
        <taxon>Euteleostomi</taxon>
        <taxon>Actinopterygii</taxon>
        <taxon>Neopterygii</taxon>
        <taxon>Teleostei</taxon>
        <taxon>Neoteleostei</taxon>
        <taxon>Acanthomorphata</taxon>
        <taxon>Eupercaria</taxon>
        <taxon>Labriformes</taxon>
        <taxon>Labridae</taxon>
        <taxon>Xyrichtys</taxon>
    </lineage>
</organism>
<sequence length="126" mass="13890">MAGRFGCSAVNTRLVCGSEIPAENEADDCSEIESRFPSRCAHANLGKTASSLGKRRITVEGMAVCLKGISDWWVQTKEAQYLAACWLTASLDFPTQRRLSSVQCDSPSPLIPRHDQSTLRRLMDDL</sequence>
<dbReference type="EMBL" id="OY660881">
    <property type="protein sequence ID" value="CAJ1079237.1"/>
    <property type="molecule type" value="Genomic_DNA"/>
</dbReference>
<dbReference type="AlphaFoldDB" id="A0AAV1GZP3"/>
<accession>A0AAV1GZP3</accession>
<proteinExistence type="predicted"/>
<gene>
    <name evidence="1" type="ORF">XNOV1_A029165</name>
</gene>
<protein>
    <submittedName>
        <fullName evidence="1">Uncharacterized protein</fullName>
    </submittedName>
</protein>
<keyword evidence="2" id="KW-1185">Reference proteome</keyword>